<evidence type="ECO:0000256" key="1">
    <source>
        <dbReference type="SAM" id="MobiDB-lite"/>
    </source>
</evidence>
<name>A0A7S1A2Z1_NOCSC</name>
<protein>
    <submittedName>
        <fullName evidence="2">Uncharacterized protein</fullName>
    </submittedName>
</protein>
<feature type="compositionally biased region" description="Polar residues" evidence="1">
    <location>
        <begin position="389"/>
        <end position="405"/>
    </location>
</feature>
<gene>
    <name evidence="2" type="ORF">NSCI0253_LOCUS15359</name>
</gene>
<dbReference type="AlphaFoldDB" id="A0A7S1A2Z1"/>
<dbReference type="EMBL" id="HBFQ01021922">
    <property type="protein sequence ID" value="CAD8841011.1"/>
    <property type="molecule type" value="Transcribed_RNA"/>
</dbReference>
<organism evidence="2">
    <name type="scientific">Noctiluca scintillans</name>
    <name type="common">Sea sparkle</name>
    <name type="synonym">Red tide dinoflagellate</name>
    <dbReference type="NCBI Taxonomy" id="2966"/>
    <lineage>
        <taxon>Eukaryota</taxon>
        <taxon>Sar</taxon>
        <taxon>Alveolata</taxon>
        <taxon>Dinophyceae</taxon>
        <taxon>Noctilucales</taxon>
        <taxon>Noctilucaceae</taxon>
        <taxon>Noctiluca</taxon>
    </lineage>
</organism>
<feature type="region of interest" description="Disordered" evidence="1">
    <location>
        <begin position="81"/>
        <end position="107"/>
    </location>
</feature>
<feature type="region of interest" description="Disordered" evidence="1">
    <location>
        <begin position="376"/>
        <end position="405"/>
    </location>
</feature>
<accession>A0A7S1A2Z1</accession>
<evidence type="ECO:0000313" key="2">
    <source>
        <dbReference type="EMBL" id="CAD8841011.1"/>
    </source>
</evidence>
<reference evidence="2" key="1">
    <citation type="submission" date="2021-01" db="EMBL/GenBank/DDBJ databases">
        <authorList>
            <person name="Corre E."/>
            <person name="Pelletier E."/>
            <person name="Niang G."/>
            <person name="Scheremetjew M."/>
            <person name="Finn R."/>
            <person name="Kale V."/>
            <person name="Holt S."/>
            <person name="Cochrane G."/>
            <person name="Meng A."/>
            <person name="Brown T."/>
            <person name="Cohen L."/>
        </authorList>
    </citation>
    <scope>NUCLEOTIDE SEQUENCE</scope>
</reference>
<feature type="region of interest" description="Disordered" evidence="1">
    <location>
        <begin position="1"/>
        <end position="43"/>
    </location>
</feature>
<proteinExistence type="predicted"/>
<sequence length="443" mass="46883">MAWMARVSESDQYQPPATRTGEGLKSRIQGFGNGPPPPPLPEANFLGDLVDPHTQADMERTVTDWIETAKKGFDGMIQAFDDFVGDGPPPPQNPRPQGSSPSQLQEDRPGRYTIISNRVIVSDTLALKGNVLAELGMGDKIEIVELAQCPGRLRARIAAPAGWISIKDTNTNRRWAERESEGSHSSNATLAVPVRSDAQKAQTVPDLLDVGNTAPHAGGDLLDVSGSAQIVPYSAPPENGDLLDVGTTQNVAQGNDLMDVAGGPQCIPQIATPPGNEPEVGVTQFCDDVLAVLDAGPKTASSVLDLFPAEDACKDRSVEANCDAEATENKFGEPQTFVPVPRGISLFDPMSDKNCGDGGACGGAVLCIPEGIEEEETEDGSAWTKDWSKTSMPSVSVTDPSASTQAEFVPAPRGISLFDPLSAKNEDNEVLNLLEGIQEDGET</sequence>